<keyword evidence="4" id="KW-1185">Reference proteome</keyword>
<dbReference type="InterPro" id="IPR050452">
    <property type="entry name" value="Metacaspase"/>
</dbReference>
<comment type="similarity">
    <text evidence="1">Belongs to the peptidase C14B family.</text>
</comment>
<feature type="compositionally biased region" description="Basic and acidic residues" evidence="2">
    <location>
        <begin position="530"/>
        <end position="542"/>
    </location>
</feature>
<dbReference type="PANTHER" id="PTHR48104">
    <property type="entry name" value="METACASPASE-4"/>
    <property type="match status" value="1"/>
</dbReference>
<dbReference type="GO" id="GO:0005737">
    <property type="term" value="C:cytoplasm"/>
    <property type="evidence" value="ECO:0007669"/>
    <property type="project" value="TreeGrafter"/>
</dbReference>
<organism evidence="3 4">
    <name type="scientific">Mycena metata</name>
    <dbReference type="NCBI Taxonomy" id="1033252"/>
    <lineage>
        <taxon>Eukaryota</taxon>
        <taxon>Fungi</taxon>
        <taxon>Dikarya</taxon>
        <taxon>Basidiomycota</taxon>
        <taxon>Agaricomycotina</taxon>
        <taxon>Agaricomycetes</taxon>
        <taxon>Agaricomycetidae</taxon>
        <taxon>Agaricales</taxon>
        <taxon>Marasmiineae</taxon>
        <taxon>Mycenaceae</taxon>
        <taxon>Mycena</taxon>
    </lineage>
</organism>
<dbReference type="Gene3D" id="3.40.50.12660">
    <property type="match status" value="1"/>
</dbReference>
<sequence>MYVYVGKLNYLRFAENECITIVFPAGFALKDPVCAYWQWTVDSKGVAKSNCTQEGFITSVTNTTVQYYIRCPLSWYTFEGSVSSDFSSLSLKMSELIGTPQDVSLSLVYSDAVRVPSTSVFTGKLNWFEFSKNEMVTLVIPGEVANGAPVILSYQWTKDGVGKPKVNHTVIGTLSNVFHPRSLDGGSRANATFGDGYYDFTFRQAGTGSVVLSMTNPSGESDATAPNSVLNRTDFRESRKKKALILRFGTGTDQGIFLVQDMLFKHLGFASEDIELSYFDIDPEDPKEPKHCTLGQDPPTAANFRSKFTQLCQSADAGDVRFLYVDAHGTTYPDEDNSGEPDGQDEGWVLAENNDGTRKEVVSDDWLGTCIRNHVAKGVNLTILTSSCMGGGMLDTHSATPGILLAGCHETQFNVKALAGRDPWMLAVTTVIKKNIQRKRGVPTYSVLFNDAKNFIRALLAEGPAFSPRYKGPSPKEWEPIPMDMDSNPTTSHQDPQLVFYDGYFDPEQERFLFPFEAPSGGRASGDSTRFPRDEYPRHDEF</sequence>
<accession>A0AAD7JS36</accession>
<dbReference type="Proteomes" id="UP001215598">
    <property type="component" value="Unassembled WGS sequence"/>
</dbReference>
<reference evidence="3" key="1">
    <citation type="submission" date="2023-03" db="EMBL/GenBank/DDBJ databases">
        <title>Massive genome expansion in bonnet fungi (Mycena s.s.) driven by repeated elements and novel gene families across ecological guilds.</title>
        <authorList>
            <consortium name="Lawrence Berkeley National Laboratory"/>
            <person name="Harder C.B."/>
            <person name="Miyauchi S."/>
            <person name="Viragh M."/>
            <person name="Kuo A."/>
            <person name="Thoen E."/>
            <person name="Andreopoulos B."/>
            <person name="Lu D."/>
            <person name="Skrede I."/>
            <person name="Drula E."/>
            <person name="Henrissat B."/>
            <person name="Morin E."/>
            <person name="Kohler A."/>
            <person name="Barry K."/>
            <person name="LaButti K."/>
            <person name="Morin E."/>
            <person name="Salamov A."/>
            <person name="Lipzen A."/>
            <person name="Mereny Z."/>
            <person name="Hegedus B."/>
            <person name="Baldrian P."/>
            <person name="Stursova M."/>
            <person name="Weitz H."/>
            <person name="Taylor A."/>
            <person name="Grigoriev I.V."/>
            <person name="Nagy L.G."/>
            <person name="Martin F."/>
            <person name="Kauserud H."/>
        </authorList>
    </citation>
    <scope>NUCLEOTIDE SEQUENCE</scope>
    <source>
        <strain evidence="3">CBHHK182m</strain>
    </source>
</reference>
<proteinExistence type="inferred from homology"/>
<name>A0AAD7JS36_9AGAR</name>
<evidence type="ECO:0000256" key="1">
    <source>
        <dbReference type="ARBA" id="ARBA00009005"/>
    </source>
</evidence>
<evidence type="ECO:0000256" key="2">
    <source>
        <dbReference type="SAM" id="MobiDB-lite"/>
    </source>
</evidence>
<evidence type="ECO:0000313" key="4">
    <source>
        <dbReference type="Proteomes" id="UP001215598"/>
    </source>
</evidence>
<feature type="region of interest" description="Disordered" evidence="2">
    <location>
        <begin position="516"/>
        <end position="542"/>
    </location>
</feature>
<dbReference type="AlphaFoldDB" id="A0AAD7JS36"/>
<dbReference type="GO" id="GO:0004197">
    <property type="term" value="F:cysteine-type endopeptidase activity"/>
    <property type="evidence" value="ECO:0007669"/>
    <property type="project" value="TreeGrafter"/>
</dbReference>
<dbReference type="PANTHER" id="PTHR48104:SF30">
    <property type="entry name" value="METACASPASE-1"/>
    <property type="match status" value="1"/>
</dbReference>
<evidence type="ECO:0000313" key="3">
    <source>
        <dbReference type="EMBL" id="KAJ7769330.1"/>
    </source>
</evidence>
<dbReference type="EMBL" id="JARKIB010000018">
    <property type="protein sequence ID" value="KAJ7769330.1"/>
    <property type="molecule type" value="Genomic_DNA"/>
</dbReference>
<protein>
    <submittedName>
        <fullName evidence="3">Uncharacterized protein</fullName>
    </submittedName>
</protein>
<comment type="caution">
    <text evidence="3">The sequence shown here is derived from an EMBL/GenBank/DDBJ whole genome shotgun (WGS) entry which is preliminary data.</text>
</comment>
<dbReference type="GO" id="GO:0006508">
    <property type="term" value="P:proteolysis"/>
    <property type="evidence" value="ECO:0007669"/>
    <property type="project" value="TreeGrafter"/>
</dbReference>
<gene>
    <name evidence="3" type="ORF">B0H16DRAFT_1673425</name>
</gene>